<evidence type="ECO:0000313" key="2">
    <source>
        <dbReference type="EMBL" id="AKH48439.1"/>
    </source>
</evidence>
<evidence type="ECO:0000256" key="1">
    <source>
        <dbReference type="SAM" id="MobiDB-lite"/>
    </source>
</evidence>
<protein>
    <submittedName>
        <fullName evidence="2">Uncharacterized protein</fullName>
    </submittedName>
</protein>
<organism evidence="2">
    <name type="scientific">uncultured marine virus</name>
    <dbReference type="NCBI Taxonomy" id="186617"/>
    <lineage>
        <taxon>Viruses</taxon>
        <taxon>environmental samples</taxon>
    </lineage>
</organism>
<feature type="compositionally biased region" description="Basic and acidic residues" evidence="1">
    <location>
        <begin position="21"/>
        <end position="34"/>
    </location>
</feature>
<proteinExistence type="predicted"/>
<sequence>MRIRRCPIRLRMAQHAGGGHSTDRVRSTSSDRPHVARRGHHAVLVLSASLPVRCRRTDRRRSLHVQHRGSKRGDD</sequence>
<dbReference type="EMBL" id="KR029603">
    <property type="protein sequence ID" value="AKH48439.1"/>
    <property type="molecule type" value="Genomic_DNA"/>
</dbReference>
<reference evidence="2" key="2">
    <citation type="submission" date="2015-03" db="EMBL/GenBank/DDBJ databases">
        <authorList>
            <person name="Chow C.-E.T."/>
            <person name="Winget D.M."/>
            <person name="White R.A.III."/>
            <person name="Hallam S.J."/>
            <person name="Suttle C.A."/>
        </authorList>
    </citation>
    <scope>NUCLEOTIDE SEQUENCE</scope>
    <source>
        <strain evidence="2">Oxic1_8</strain>
    </source>
</reference>
<name>A0A0F7L7A8_9VIRU</name>
<feature type="region of interest" description="Disordered" evidence="1">
    <location>
        <begin position="1"/>
        <end position="40"/>
    </location>
</feature>
<accession>A0A0F7L7A8</accession>
<reference evidence="2" key="1">
    <citation type="journal article" date="2015" name="Front. Microbiol.">
        <title>Combining genomic sequencing methods to explore viral diversity and reveal potential virus-host interactions.</title>
        <authorList>
            <person name="Chow C.E."/>
            <person name="Winget D.M."/>
            <person name="White R.A.III."/>
            <person name="Hallam S.J."/>
            <person name="Suttle C.A."/>
        </authorList>
    </citation>
    <scope>NUCLEOTIDE SEQUENCE</scope>
    <source>
        <strain evidence="2">Oxic1_8</strain>
    </source>
</reference>